<name>A0A9D1GNJ1_9BACT</name>
<gene>
    <name evidence="1" type="ORF">IAC35_04185</name>
</gene>
<evidence type="ECO:0000313" key="2">
    <source>
        <dbReference type="Proteomes" id="UP000886881"/>
    </source>
</evidence>
<dbReference type="EMBL" id="DVLC01000079">
    <property type="protein sequence ID" value="HIT47039.1"/>
    <property type="molecule type" value="Genomic_DNA"/>
</dbReference>
<protein>
    <submittedName>
        <fullName evidence="1">Uncharacterized protein</fullName>
    </submittedName>
</protein>
<evidence type="ECO:0000313" key="1">
    <source>
        <dbReference type="EMBL" id="HIT47039.1"/>
    </source>
</evidence>
<dbReference type="Proteomes" id="UP000886881">
    <property type="component" value="Unassembled WGS sequence"/>
</dbReference>
<sequence length="223" mass="25804">MENEIDVRQALEEARLAVKGLPRTGDGDTIEAYWELCCGDVLVAEDNLREQRRYWENSALAEEFLDVAGYLEGFDHKLDDLNQAVQRMVDAVYEHPALKLRLLGFRLLVLRRIGSLHGCELSAAEDVESQMTMYERNIRYADSGEYDRVEQEGFLKHDPVEWSTAYEKVIDEVERLVEEQLDDHPRGMGFCFAYWSAKEHVLLTKFGIEWRSPSVMNPGVHFD</sequence>
<accession>A0A9D1GNJ1</accession>
<reference evidence="1" key="2">
    <citation type="journal article" date="2021" name="PeerJ">
        <title>Extensive microbial diversity within the chicken gut microbiome revealed by metagenomics and culture.</title>
        <authorList>
            <person name="Gilroy R."/>
            <person name="Ravi A."/>
            <person name="Getino M."/>
            <person name="Pursley I."/>
            <person name="Horton D.L."/>
            <person name="Alikhan N.F."/>
            <person name="Baker D."/>
            <person name="Gharbi K."/>
            <person name="Hall N."/>
            <person name="Watson M."/>
            <person name="Adriaenssens E.M."/>
            <person name="Foster-Nyarko E."/>
            <person name="Jarju S."/>
            <person name="Secka A."/>
            <person name="Antonio M."/>
            <person name="Oren A."/>
            <person name="Chaudhuri R.R."/>
            <person name="La Ragione R."/>
            <person name="Hildebrand F."/>
            <person name="Pallen M.J."/>
        </authorList>
    </citation>
    <scope>NUCLEOTIDE SEQUENCE</scope>
    <source>
        <strain evidence="1">ChiHecec2B26-709</strain>
    </source>
</reference>
<organism evidence="1 2">
    <name type="scientific">Candidatus Cryptobacteroides merdipullorum</name>
    <dbReference type="NCBI Taxonomy" id="2840771"/>
    <lineage>
        <taxon>Bacteria</taxon>
        <taxon>Pseudomonadati</taxon>
        <taxon>Bacteroidota</taxon>
        <taxon>Bacteroidia</taxon>
        <taxon>Bacteroidales</taxon>
        <taxon>Candidatus Cryptobacteroides</taxon>
    </lineage>
</organism>
<comment type="caution">
    <text evidence="1">The sequence shown here is derived from an EMBL/GenBank/DDBJ whole genome shotgun (WGS) entry which is preliminary data.</text>
</comment>
<dbReference type="AlphaFoldDB" id="A0A9D1GNJ1"/>
<proteinExistence type="predicted"/>
<reference evidence="1" key="1">
    <citation type="submission" date="2020-10" db="EMBL/GenBank/DDBJ databases">
        <authorList>
            <person name="Gilroy R."/>
        </authorList>
    </citation>
    <scope>NUCLEOTIDE SEQUENCE</scope>
    <source>
        <strain evidence="1">ChiHecec2B26-709</strain>
    </source>
</reference>